<name>A0A158P4A6_TETUR</name>
<dbReference type="STRING" id="32264.A0A158P4A6"/>
<dbReference type="EMBL" id="CAEY01000437">
    <property type="status" value="NOT_ANNOTATED_CDS"/>
    <property type="molecule type" value="Genomic_DNA"/>
</dbReference>
<keyword evidence="2" id="KW-1185">Reference proteome</keyword>
<evidence type="ECO:0000313" key="2">
    <source>
        <dbReference type="Proteomes" id="UP000015104"/>
    </source>
</evidence>
<evidence type="ECO:0000313" key="1">
    <source>
        <dbReference type="EnsemblMetazoa" id="tetur01g16994.1"/>
    </source>
</evidence>
<dbReference type="EnsemblMetazoa" id="tetur01g16994.1">
    <property type="protein sequence ID" value="tetur01g16994.1"/>
    <property type="gene ID" value="tetur01g16994"/>
</dbReference>
<protein>
    <submittedName>
        <fullName evidence="1">Uncharacterized protein</fullName>
    </submittedName>
</protein>
<reference evidence="2" key="1">
    <citation type="submission" date="2011-08" db="EMBL/GenBank/DDBJ databases">
        <authorList>
            <person name="Rombauts S."/>
        </authorList>
    </citation>
    <scope>NUCLEOTIDE SEQUENCE</scope>
    <source>
        <strain evidence="2">London</strain>
    </source>
</reference>
<sequence length="262" mass="29520">MPATLSNLEVFAIPPTQLAIDSSYEVSFRPSSTLDSAKTYDIQIPSSDDFTDLSETMLHVKLDIKDKDSKPVADTDVINVVSGFSCALFEQIDLYLNTVNVSQASGLYHYQAYLEDMLFRHNNKADSGAMWDDDEKNKARIKKPFDLYFKLHNPLCAQRNLLLNNIPILLRISRNSDSFGIIGTNTKQFKLKILDIAVHIKRVKVFPDVSLGIQEGLEKSPVNYFITINEVKSFVIPTTITTANFENVFSGVLPRRIGFRSC</sequence>
<dbReference type="AlphaFoldDB" id="A0A158P4A6"/>
<dbReference type="Proteomes" id="UP000015104">
    <property type="component" value="Unassembled WGS sequence"/>
</dbReference>
<reference evidence="1" key="2">
    <citation type="submission" date="2016-04" db="UniProtKB">
        <authorList>
            <consortium name="EnsemblMetazoa"/>
        </authorList>
    </citation>
    <scope>IDENTIFICATION</scope>
</reference>
<proteinExistence type="predicted"/>
<organism evidence="1 2">
    <name type="scientific">Tetranychus urticae</name>
    <name type="common">Two-spotted spider mite</name>
    <dbReference type="NCBI Taxonomy" id="32264"/>
    <lineage>
        <taxon>Eukaryota</taxon>
        <taxon>Metazoa</taxon>
        <taxon>Ecdysozoa</taxon>
        <taxon>Arthropoda</taxon>
        <taxon>Chelicerata</taxon>
        <taxon>Arachnida</taxon>
        <taxon>Acari</taxon>
        <taxon>Acariformes</taxon>
        <taxon>Trombidiformes</taxon>
        <taxon>Prostigmata</taxon>
        <taxon>Eleutherengona</taxon>
        <taxon>Raphignathae</taxon>
        <taxon>Tetranychoidea</taxon>
        <taxon>Tetranychidae</taxon>
        <taxon>Tetranychus</taxon>
    </lineage>
</organism>
<accession>A0A158P4A6</accession>